<feature type="compositionally biased region" description="Gly residues" evidence="16">
    <location>
        <begin position="951"/>
        <end position="960"/>
    </location>
</feature>
<dbReference type="CDD" id="cd12059">
    <property type="entry name" value="SH3_MLK1-3"/>
    <property type="match status" value="1"/>
</dbReference>
<evidence type="ECO:0000256" key="11">
    <source>
        <dbReference type="ARBA" id="ARBA00047559"/>
    </source>
</evidence>
<dbReference type="InterPro" id="IPR036028">
    <property type="entry name" value="SH3-like_dom_sf"/>
</dbReference>
<dbReference type="InterPro" id="IPR011009">
    <property type="entry name" value="Kinase-like_dom_sf"/>
</dbReference>
<dbReference type="PRINTS" id="PR00452">
    <property type="entry name" value="SH3DOMAIN"/>
</dbReference>
<keyword evidence="20" id="KW-1185">Reference proteome</keyword>
<comment type="caution">
    <text evidence="19">The sequence shown here is derived from an EMBL/GenBank/DDBJ whole genome shotgun (WGS) entry which is preliminary data.</text>
</comment>
<keyword evidence="10 14" id="KW-0067">ATP-binding</keyword>
<dbReference type="PRINTS" id="PR00109">
    <property type="entry name" value="TYRKINASE"/>
</dbReference>
<feature type="binding site" evidence="14">
    <location>
        <position position="148"/>
    </location>
    <ligand>
        <name>ATP</name>
        <dbReference type="ChEBI" id="CHEBI:30616"/>
    </ligand>
</feature>
<dbReference type="OrthoDB" id="339325at2759"/>
<dbReference type="EC" id="2.7.11.25" evidence="3"/>
<feature type="region of interest" description="Disordered" evidence="16">
    <location>
        <begin position="806"/>
        <end position="996"/>
    </location>
</feature>
<comment type="catalytic activity">
    <reaction evidence="11">
        <text>L-threonyl-[protein] + ATP = O-phospho-L-threonyl-[protein] + ADP + H(+)</text>
        <dbReference type="Rhea" id="RHEA:46608"/>
        <dbReference type="Rhea" id="RHEA-COMP:11060"/>
        <dbReference type="Rhea" id="RHEA-COMP:11605"/>
        <dbReference type="ChEBI" id="CHEBI:15378"/>
        <dbReference type="ChEBI" id="CHEBI:30013"/>
        <dbReference type="ChEBI" id="CHEBI:30616"/>
        <dbReference type="ChEBI" id="CHEBI:61977"/>
        <dbReference type="ChEBI" id="CHEBI:456216"/>
        <dbReference type="EC" id="2.7.11.25"/>
    </reaction>
</comment>
<name>A0A8T3E094_9TELE</name>
<evidence type="ECO:0000256" key="12">
    <source>
        <dbReference type="ARBA" id="ARBA00048329"/>
    </source>
</evidence>
<keyword evidence="9" id="KW-0418">Kinase</keyword>
<evidence type="ECO:0000256" key="9">
    <source>
        <dbReference type="ARBA" id="ARBA00022777"/>
    </source>
</evidence>
<evidence type="ECO:0000256" key="6">
    <source>
        <dbReference type="ARBA" id="ARBA00022679"/>
    </source>
</evidence>
<evidence type="ECO:0000256" key="3">
    <source>
        <dbReference type="ARBA" id="ARBA00012406"/>
    </source>
</evidence>
<keyword evidence="5" id="KW-0723">Serine/threonine-protein kinase</keyword>
<dbReference type="GO" id="GO:0005524">
    <property type="term" value="F:ATP binding"/>
    <property type="evidence" value="ECO:0007669"/>
    <property type="project" value="UniProtKB-UniRule"/>
</dbReference>
<proteinExistence type="inferred from homology"/>
<dbReference type="FunFam" id="1.10.510.10:FF:000076">
    <property type="entry name" value="Mitogen-activated protein kinase kinase kinase"/>
    <property type="match status" value="1"/>
</dbReference>
<dbReference type="InterPro" id="IPR017441">
    <property type="entry name" value="Protein_kinase_ATP_BS"/>
</dbReference>
<dbReference type="Gene3D" id="3.30.200.20">
    <property type="entry name" value="Phosphorylase Kinase, domain 1"/>
    <property type="match status" value="1"/>
</dbReference>
<evidence type="ECO:0000256" key="15">
    <source>
        <dbReference type="SAM" id="Coils"/>
    </source>
</evidence>
<dbReference type="PROSITE" id="PS00107">
    <property type="entry name" value="PROTEIN_KINASE_ATP"/>
    <property type="match status" value="1"/>
</dbReference>
<gene>
    <name evidence="19" type="ORF">AGOR_G00018060</name>
</gene>
<evidence type="ECO:0000256" key="1">
    <source>
        <dbReference type="ARBA" id="ARBA00001946"/>
    </source>
</evidence>
<dbReference type="Gene3D" id="1.10.510.10">
    <property type="entry name" value="Transferase(Phosphotransferase) domain 1"/>
    <property type="match status" value="1"/>
</dbReference>
<dbReference type="AlphaFoldDB" id="A0A8T3E094"/>
<dbReference type="InterPro" id="IPR000719">
    <property type="entry name" value="Prot_kinase_dom"/>
</dbReference>
<dbReference type="InterPro" id="IPR051681">
    <property type="entry name" value="Ser/Thr_Kinases-Pseudokinases"/>
</dbReference>
<evidence type="ECO:0000313" key="19">
    <source>
        <dbReference type="EMBL" id="KAI1902642.1"/>
    </source>
</evidence>
<dbReference type="GO" id="GO:0005813">
    <property type="term" value="C:centrosome"/>
    <property type="evidence" value="ECO:0007669"/>
    <property type="project" value="TreeGrafter"/>
</dbReference>
<keyword evidence="15" id="KW-0175">Coiled coil</keyword>
<organism evidence="19 20">
    <name type="scientific">Albula goreensis</name>
    <dbReference type="NCBI Taxonomy" id="1534307"/>
    <lineage>
        <taxon>Eukaryota</taxon>
        <taxon>Metazoa</taxon>
        <taxon>Chordata</taxon>
        <taxon>Craniata</taxon>
        <taxon>Vertebrata</taxon>
        <taxon>Euteleostomi</taxon>
        <taxon>Actinopterygii</taxon>
        <taxon>Neopterygii</taxon>
        <taxon>Teleostei</taxon>
        <taxon>Albuliformes</taxon>
        <taxon>Albulidae</taxon>
        <taxon>Albula</taxon>
    </lineage>
</organism>
<protein>
    <recommendedName>
        <fullName evidence="3">mitogen-activated protein kinase kinase kinase</fullName>
        <ecNumber evidence="3">2.7.11.25</ecNumber>
    </recommendedName>
</protein>
<keyword evidence="8 14" id="KW-0547">Nucleotide-binding</keyword>
<reference evidence="19" key="1">
    <citation type="submission" date="2021-01" db="EMBL/GenBank/DDBJ databases">
        <authorList>
            <person name="Zahm M."/>
            <person name="Roques C."/>
            <person name="Cabau C."/>
            <person name="Klopp C."/>
            <person name="Donnadieu C."/>
            <person name="Jouanno E."/>
            <person name="Lampietro C."/>
            <person name="Louis A."/>
            <person name="Herpin A."/>
            <person name="Echchiki A."/>
            <person name="Berthelot C."/>
            <person name="Parey E."/>
            <person name="Roest-Crollius H."/>
            <person name="Braasch I."/>
            <person name="Postlethwait J."/>
            <person name="Bobe J."/>
            <person name="Montfort J."/>
            <person name="Bouchez O."/>
            <person name="Begum T."/>
            <person name="Mejri S."/>
            <person name="Adams A."/>
            <person name="Chen W.-J."/>
            <person name="Guiguen Y."/>
        </authorList>
    </citation>
    <scope>NUCLEOTIDE SEQUENCE</scope>
    <source>
        <tissue evidence="19">Blood</tissue>
    </source>
</reference>
<dbReference type="SUPFAM" id="SSF56112">
    <property type="entry name" value="Protein kinase-like (PK-like)"/>
    <property type="match status" value="1"/>
</dbReference>
<dbReference type="GO" id="GO:0004706">
    <property type="term" value="F:JUN kinase kinase kinase activity"/>
    <property type="evidence" value="ECO:0007669"/>
    <property type="project" value="TreeGrafter"/>
</dbReference>
<dbReference type="SMART" id="SM00326">
    <property type="entry name" value="SH3"/>
    <property type="match status" value="1"/>
</dbReference>
<dbReference type="SMART" id="SM00220">
    <property type="entry name" value="S_TKc"/>
    <property type="match status" value="1"/>
</dbReference>
<dbReference type="FunFam" id="3.30.200.20:FF:000085">
    <property type="entry name" value="Mitogen-activated protein kinase kinase kinase"/>
    <property type="match status" value="1"/>
</dbReference>
<evidence type="ECO:0000259" key="17">
    <source>
        <dbReference type="PROSITE" id="PS50002"/>
    </source>
</evidence>
<dbReference type="Gene3D" id="2.30.30.40">
    <property type="entry name" value="SH3 Domains"/>
    <property type="match status" value="1"/>
</dbReference>
<feature type="domain" description="SH3" evidence="17">
    <location>
        <begin position="27"/>
        <end position="91"/>
    </location>
</feature>
<evidence type="ECO:0000259" key="18">
    <source>
        <dbReference type="PROSITE" id="PS50011"/>
    </source>
</evidence>
<keyword evidence="7" id="KW-0677">Repeat</keyword>
<evidence type="ECO:0000256" key="4">
    <source>
        <dbReference type="ARBA" id="ARBA00022443"/>
    </source>
</evidence>
<dbReference type="InterPro" id="IPR035779">
    <property type="entry name" value="MLK1-3_SH3"/>
</dbReference>
<sequence>MEPLKNIFVRGPLSSWKTLEESRAGNFTNPVWTALFDYEASGKDELTLRKGDLVEVLSLDSEISGDEGWWAGKVNNKVGIFPSNYVSLKPGGYGQGSAVVRELRRPVLADFEPKELDFRELSLEEVIGVGGFGKVYRGTWRGELVAVKAARQDPDEDISVTAQNVMQEARLFAMLTHPNIIALKGVCLQEPNLCLIMEYASGGALSRALAGRRIPPHVLVNWAVQIARGMLYLHSEAIVPVIHRDLKSNNILLSQAIENERMEGKTLKITDFGLAREWHKTTKMSTAGTYAWMAPEVIKSSTFSRGSDVWSYGVLLWELLTGEVPYRGIDGLAVAYGVAVNKLTLPIPSTCPEPFALLMAECWDQDPHHRPSFASILAQLTALEQQVLEEMPQDSFHSLQEDWKLEIQDMFNELRAKEKELRCREEELQRAALEQKTHEEFLRQREEQLAQWEQDVFERELSLLILHMNQDKPNVKKRKGTFKKHKLKGRNSDKISMPQDFIHKITVQASPGPEKRQNFLDLASGSSPSFGPRFRAIQLSPSESNRPWGLNSVWTPEAPPSKQANGDLRLGHHWTPQSPSSPHKPKVLRLSSQEGGLCMRAKLLEMDSNQNGDSKSDFEEYRPPTPESAPNGFTPKESTGIGLPQGDPESEEANPPSPLQSPAGSPRGSIGGLIKCTHRAVLEGGALLASVALGRCIETPPAVPPRTNGLPLRLESAPHGPPSEEDLITFSRSSQLPTPLFDFTLTPPDCEPVPSSSLPHDGQSPAAGVEPPPGEEEAWQRLEIGRPGVRTSQIVLDLPMLTEDTSTWDNTGAPSPHLLHPDPWLSSPKMGRVEVSVIPRPRPSPQRSRIDPWSFISTGRTRAGGGGERDRPPPNRTGCPFSNHDPFPTSDYDPFARGSDPFWTPGPPSPFDPFSAPSGSSRSAPCSAQSSPSLSALRALPHSPSDSSHMGRGGTGGGPRAGPHSDSTKEKKRPRRRQLAGLDPWTSPLLLRHNQF</sequence>
<feature type="region of interest" description="Disordered" evidence="16">
    <location>
        <begin position="541"/>
        <end position="589"/>
    </location>
</feature>
<dbReference type="SUPFAM" id="SSF50044">
    <property type="entry name" value="SH3-domain"/>
    <property type="match status" value="1"/>
</dbReference>
<evidence type="ECO:0000256" key="13">
    <source>
        <dbReference type="PROSITE-ProRule" id="PRU00192"/>
    </source>
</evidence>
<dbReference type="PROSITE" id="PS00108">
    <property type="entry name" value="PROTEIN_KINASE_ST"/>
    <property type="match status" value="1"/>
</dbReference>
<comment type="similarity">
    <text evidence="2">Belongs to the protein kinase superfamily. STE Ser/Thr protein kinase family. MAP kinase kinase kinase subfamily.</text>
</comment>
<dbReference type="InterPro" id="IPR001452">
    <property type="entry name" value="SH3_domain"/>
</dbReference>
<dbReference type="GO" id="GO:0007017">
    <property type="term" value="P:microtubule-based process"/>
    <property type="evidence" value="ECO:0007669"/>
    <property type="project" value="TreeGrafter"/>
</dbReference>
<dbReference type="PROSITE" id="PS50011">
    <property type="entry name" value="PROTEIN_KINASE_DOM"/>
    <property type="match status" value="1"/>
</dbReference>
<evidence type="ECO:0000256" key="8">
    <source>
        <dbReference type="ARBA" id="ARBA00022741"/>
    </source>
</evidence>
<dbReference type="InterPro" id="IPR008271">
    <property type="entry name" value="Ser/Thr_kinase_AS"/>
</dbReference>
<dbReference type="Proteomes" id="UP000829720">
    <property type="component" value="Unassembled WGS sequence"/>
</dbReference>
<keyword evidence="4 13" id="KW-0728">SH3 domain</keyword>
<feature type="compositionally biased region" description="Low complexity" evidence="16">
    <location>
        <begin position="912"/>
        <end position="945"/>
    </location>
</feature>
<feature type="domain" description="Protein kinase" evidence="18">
    <location>
        <begin position="121"/>
        <end position="388"/>
    </location>
</feature>
<feature type="region of interest" description="Disordered" evidence="16">
    <location>
        <begin position="750"/>
        <end position="776"/>
    </location>
</feature>
<evidence type="ECO:0000256" key="16">
    <source>
        <dbReference type="SAM" id="MobiDB-lite"/>
    </source>
</evidence>
<keyword evidence="6" id="KW-0808">Transferase</keyword>
<accession>A0A8T3E094</accession>
<evidence type="ECO:0000313" key="20">
    <source>
        <dbReference type="Proteomes" id="UP000829720"/>
    </source>
</evidence>
<dbReference type="Pfam" id="PF07653">
    <property type="entry name" value="SH3_2"/>
    <property type="match status" value="1"/>
</dbReference>
<comment type="catalytic activity">
    <reaction evidence="12">
        <text>L-seryl-[protein] + ATP = O-phospho-L-seryl-[protein] + ADP + H(+)</text>
        <dbReference type="Rhea" id="RHEA:17989"/>
        <dbReference type="Rhea" id="RHEA-COMP:9863"/>
        <dbReference type="Rhea" id="RHEA-COMP:11604"/>
        <dbReference type="ChEBI" id="CHEBI:15378"/>
        <dbReference type="ChEBI" id="CHEBI:29999"/>
        <dbReference type="ChEBI" id="CHEBI:30616"/>
        <dbReference type="ChEBI" id="CHEBI:83421"/>
        <dbReference type="ChEBI" id="CHEBI:456216"/>
        <dbReference type="EC" id="2.7.11.25"/>
    </reaction>
</comment>
<dbReference type="Pfam" id="PF07714">
    <property type="entry name" value="PK_Tyr_Ser-Thr"/>
    <property type="match status" value="1"/>
</dbReference>
<evidence type="ECO:0000256" key="7">
    <source>
        <dbReference type="ARBA" id="ARBA00022737"/>
    </source>
</evidence>
<dbReference type="FunFam" id="2.30.30.40:FF:000079">
    <property type="entry name" value="Mitogen-activated protein kinase kinase kinase"/>
    <property type="match status" value="1"/>
</dbReference>
<feature type="region of interest" description="Disordered" evidence="16">
    <location>
        <begin position="606"/>
        <end position="670"/>
    </location>
</feature>
<comment type="cofactor">
    <cofactor evidence="1">
        <name>Mg(2+)</name>
        <dbReference type="ChEBI" id="CHEBI:18420"/>
    </cofactor>
</comment>
<dbReference type="PANTHER" id="PTHR44329:SF46">
    <property type="entry name" value="MITOGEN-ACTIVATED PROTEIN KINASE KINASE KINASE 11"/>
    <property type="match status" value="1"/>
</dbReference>
<evidence type="ECO:0000256" key="5">
    <source>
        <dbReference type="ARBA" id="ARBA00022527"/>
    </source>
</evidence>
<evidence type="ECO:0000256" key="14">
    <source>
        <dbReference type="PROSITE-ProRule" id="PRU10141"/>
    </source>
</evidence>
<evidence type="ECO:0000256" key="10">
    <source>
        <dbReference type="ARBA" id="ARBA00022840"/>
    </source>
</evidence>
<dbReference type="GO" id="GO:0043065">
    <property type="term" value="P:positive regulation of apoptotic process"/>
    <property type="evidence" value="ECO:0007669"/>
    <property type="project" value="TreeGrafter"/>
</dbReference>
<dbReference type="InterPro" id="IPR001245">
    <property type="entry name" value="Ser-Thr/Tyr_kinase_cat_dom"/>
</dbReference>
<dbReference type="PANTHER" id="PTHR44329">
    <property type="entry name" value="SERINE/THREONINE-PROTEIN KINASE TNNI3K-RELATED"/>
    <property type="match status" value="1"/>
</dbReference>
<feature type="coiled-coil region" evidence="15">
    <location>
        <begin position="400"/>
        <end position="436"/>
    </location>
</feature>
<dbReference type="EMBL" id="JAERUA010000002">
    <property type="protein sequence ID" value="KAI1902642.1"/>
    <property type="molecule type" value="Genomic_DNA"/>
</dbReference>
<evidence type="ECO:0000256" key="2">
    <source>
        <dbReference type="ARBA" id="ARBA00006529"/>
    </source>
</evidence>
<dbReference type="PROSITE" id="PS50002">
    <property type="entry name" value="SH3"/>
    <property type="match status" value="1"/>
</dbReference>